<proteinExistence type="predicted"/>
<dbReference type="OrthoDB" id="9989788at2"/>
<keyword evidence="1" id="KW-0732">Signal</keyword>
<dbReference type="RefSeq" id="WP_132320860.1">
    <property type="nucleotide sequence ID" value="NZ_FWZT01000010.1"/>
</dbReference>
<sequence>MVKLLVGAILFLAVSCVTVEEENQPPEITAETSVAEMFQAAIDFGGSTLKDVKRVTSETNRWPAMAKEARLYLRSSLRQGDRGKIIRAAHIYQASVPTLEPAILKLFTRHPSPEIAVIGWQLATVRPSPTVKSFVEDEVSYFVIRNWEQRILYPELATAVRENEVHSVFSVLQLGLLTKGNDEFAKAMVALNPDDSSVPFMDYLGLATIEDLRQINQSTVDVYTCLVILRHFMTNPLPLGHPNLGQLFSFAVSRNPALSDMARGVIEQQMPTFKEQMVYSLAALPLEVQIAFVEGARRNPSSNFRMLLGQLKLVTRYHQVVEEIESIKTF</sequence>
<accession>A0A1Y6C2Y5</accession>
<reference evidence="3" key="1">
    <citation type="submission" date="2017-04" db="EMBL/GenBank/DDBJ databases">
        <authorList>
            <person name="Varghese N."/>
            <person name="Submissions S."/>
        </authorList>
    </citation>
    <scope>NUCLEOTIDE SEQUENCE [LARGE SCALE GENOMIC DNA]</scope>
    <source>
        <strain evidence="3">RKEM611</strain>
    </source>
</reference>
<protein>
    <submittedName>
        <fullName evidence="2">Uncharacterized protein</fullName>
    </submittedName>
</protein>
<gene>
    <name evidence="2" type="ORF">SAMN06296036_110115</name>
</gene>
<dbReference type="Proteomes" id="UP000192907">
    <property type="component" value="Unassembled WGS sequence"/>
</dbReference>
<evidence type="ECO:0000313" key="3">
    <source>
        <dbReference type="Proteomes" id="UP000192907"/>
    </source>
</evidence>
<dbReference type="STRING" id="1513793.SAMN06296036_110115"/>
<evidence type="ECO:0000256" key="1">
    <source>
        <dbReference type="SAM" id="SignalP"/>
    </source>
</evidence>
<keyword evidence="3" id="KW-1185">Reference proteome</keyword>
<dbReference type="AlphaFoldDB" id="A0A1Y6C2Y5"/>
<evidence type="ECO:0000313" key="2">
    <source>
        <dbReference type="EMBL" id="SMF33966.1"/>
    </source>
</evidence>
<dbReference type="EMBL" id="FWZT01000010">
    <property type="protein sequence ID" value="SMF33966.1"/>
    <property type="molecule type" value="Genomic_DNA"/>
</dbReference>
<organism evidence="2 3">
    <name type="scientific">Pseudobacteriovorax antillogorgiicola</name>
    <dbReference type="NCBI Taxonomy" id="1513793"/>
    <lineage>
        <taxon>Bacteria</taxon>
        <taxon>Pseudomonadati</taxon>
        <taxon>Bdellovibrionota</taxon>
        <taxon>Oligoflexia</taxon>
        <taxon>Oligoflexales</taxon>
        <taxon>Pseudobacteriovoracaceae</taxon>
        <taxon>Pseudobacteriovorax</taxon>
    </lineage>
</organism>
<dbReference type="PROSITE" id="PS51257">
    <property type="entry name" value="PROKAR_LIPOPROTEIN"/>
    <property type="match status" value="1"/>
</dbReference>
<name>A0A1Y6C2Y5_9BACT</name>
<feature type="chain" id="PRO_5012238350" evidence="1">
    <location>
        <begin position="20"/>
        <end position="330"/>
    </location>
</feature>
<feature type="signal peptide" evidence="1">
    <location>
        <begin position="1"/>
        <end position="19"/>
    </location>
</feature>